<comment type="caution">
    <text evidence="6">The sequence shown here is derived from an EMBL/GenBank/DDBJ whole genome shotgun (WGS) entry which is preliminary data.</text>
</comment>
<comment type="caution">
    <text evidence="2">Lacks conserved residue(s) required for the propagation of feature annotation.</text>
</comment>
<feature type="active site" description="Nucleophile" evidence="2">
    <location>
        <position position="62"/>
    </location>
</feature>
<accession>A0ABS3J924</accession>
<feature type="short sequence motif" description="DGA/G" evidence="2">
    <location>
        <begin position="385"/>
        <end position="387"/>
    </location>
</feature>
<gene>
    <name evidence="6" type="ORF">J1C47_21200</name>
</gene>
<proteinExistence type="predicted"/>
<dbReference type="Gene3D" id="3.40.1090.10">
    <property type="entry name" value="Cytosolic phospholipase A2 catalytic domain"/>
    <property type="match status" value="1"/>
</dbReference>
<name>A0ABS3J924_9HYPH</name>
<dbReference type="EMBL" id="JAFMPY010000033">
    <property type="protein sequence ID" value="MBO0906174.1"/>
    <property type="molecule type" value="Genomic_DNA"/>
</dbReference>
<dbReference type="RefSeq" id="WP_207352807.1">
    <property type="nucleotide sequence ID" value="NZ_JAFMPY010000033.1"/>
</dbReference>
<evidence type="ECO:0000313" key="7">
    <source>
        <dbReference type="Proteomes" id="UP000664288"/>
    </source>
</evidence>
<feature type="active site" description="Proton acceptor" evidence="2">
    <location>
        <position position="385"/>
    </location>
</feature>
<evidence type="ECO:0000256" key="2">
    <source>
        <dbReference type="PROSITE-ProRule" id="PRU01161"/>
    </source>
</evidence>
<evidence type="ECO:0000256" key="1">
    <source>
        <dbReference type="ARBA" id="ARBA00023098"/>
    </source>
</evidence>
<feature type="transmembrane region" description="Helical" evidence="4">
    <location>
        <begin position="140"/>
        <end position="162"/>
    </location>
</feature>
<dbReference type="InterPro" id="IPR016035">
    <property type="entry name" value="Acyl_Trfase/lysoPLipase"/>
</dbReference>
<keyword evidence="4" id="KW-0472">Membrane</keyword>
<keyword evidence="2" id="KW-0378">Hydrolase</keyword>
<feature type="short sequence motif" description="GXSXG" evidence="2">
    <location>
        <begin position="60"/>
        <end position="64"/>
    </location>
</feature>
<dbReference type="Proteomes" id="UP000664288">
    <property type="component" value="Unassembled WGS sequence"/>
</dbReference>
<dbReference type="PROSITE" id="PS51635">
    <property type="entry name" value="PNPLA"/>
    <property type="match status" value="1"/>
</dbReference>
<dbReference type="InterPro" id="IPR002641">
    <property type="entry name" value="PNPLA_dom"/>
</dbReference>
<feature type="domain" description="PNPLA" evidence="5">
    <location>
        <begin position="30"/>
        <end position="398"/>
    </location>
</feature>
<keyword evidence="2" id="KW-0442">Lipid degradation</keyword>
<dbReference type="SUPFAM" id="SSF52151">
    <property type="entry name" value="FabD/lysophospholipase-like"/>
    <property type="match status" value="1"/>
</dbReference>
<feature type="region of interest" description="Disordered" evidence="3">
    <location>
        <begin position="1"/>
        <end position="20"/>
    </location>
</feature>
<organism evidence="6 7">
    <name type="scientific">Jiella sonneratiae</name>
    <dbReference type="NCBI Taxonomy" id="2816856"/>
    <lineage>
        <taxon>Bacteria</taxon>
        <taxon>Pseudomonadati</taxon>
        <taxon>Pseudomonadota</taxon>
        <taxon>Alphaproteobacteria</taxon>
        <taxon>Hyphomicrobiales</taxon>
        <taxon>Aurantimonadaceae</taxon>
        <taxon>Jiella</taxon>
    </lineage>
</organism>
<reference evidence="6 7" key="1">
    <citation type="submission" date="2021-03" db="EMBL/GenBank/DDBJ databases">
        <title>Whole genome sequence of Jiella sp. MQZ13P-4.</title>
        <authorList>
            <person name="Tuo L."/>
        </authorList>
    </citation>
    <scope>NUCLEOTIDE SEQUENCE [LARGE SCALE GENOMIC DNA]</scope>
    <source>
        <strain evidence="6 7">MQZ13P-4</strain>
    </source>
</reference>
<evidence type="ECO:0000256" key="4">
    <source>
        <dbReference type="SAM" id="Phobius"/>
    </source>
</evidence>
<feature type="transmembrane region" description="Helical" evidence="4">
    <location>
        <begin position="168"/>
        <end position="196"/>
    </location>
</feature>
<evidence type="ECO:0000256" key="3">
    <source>
        <dbReference type="SAM" id="MobiDB-lite"/>
    </source>
</evidence>
<protein>
    <submittedName>
        <fullName evidence="6">Patatin-like phospholipase family protein</fullName>
    </submittedName>
</protein>
<keyword evidence="1 2" id="KW-0443">Lipid metabolism</keyword>
<keyword evidence="7" id="KW-1185">Reference proteome</keyword>
<sequence length="670" mass="72576">MADDEQTETGATHSSPAIPPAARPALECDLIMKGGITSGVVYPGAIFAIAEKYRLRDIGGSSAGAIAATFAAAAEYRRQTNGGADMAGFIELDAAGKSLGDGLKALFQPTPALKPLFRLLEAAIATPHPRFGKWPAILRAVGLAFWPVWVAAVVAIIAVASYGLTHGFFWVIVIEKLFVILVALGVVTGYLAYLVFWELPKNDFGLCAGLNVKGGNGQGFCEWIADRIDTIAGKGSPATGFCDPLTIGDLGKFGDCESIPVAADPCKGIRVAAMTTDLSSGRPYQLPLKDAIHWFSRGEFELLFPQRVVNYLCRKGERRTPRPDDPPDLPRDLYPLPVGDDFPVLLVARLSLSFPILIRAVPLWREDDSVTRAPARPIRRCLFSDGGISSNFPIHFFDALLPSRPTFGIALDAFDCKRHTTVVYGPGNPEALKICNEDHLAAERVHLPDQPSPGGPTTSMTGLPVRDIGRIVDFFYRIVNVAKDWQDTLQSRLPGYAERIVTVRLVDGVEGGMKLDMEKPTVLRLVALGKEAGTLLATTFDMTQHRWNRALTNFSAIEPALSGLAQAYQTPYPDGGGNSRSYDWVLTQYALGGTAPAAPWRSDVLAPFARDLANFGVAARLRYDTHGSIYQTSTQEFDGSLRLVASPDRVPTQSRGWAPWCAPDAPTVVR</sequence>
<evidence type="ECO:0000313" key="6">
    <source>
        <dbReference type="EMBL" id="MBO0906174.1"/>
    </source>
</evidence>
<evidence type="ECO:0000259" key="5">
    <source>
        <dbReference type="PROSITE" id="PS51635"/>
    </source>
</evidence>
<keyword evidence="4" id="KW-0812">Transmembrane</keyword>
<keyword evidence="4" id="KW-1133">Transmembrane helix</keyword>